<evidence type="ECO:0000256" key="5">
    <source>
        <dbReference type="ARBA" id="ARBA00023204"/>
    </source>
</evidence>
<keyword evidence="3" id="KW-0227">DNA damage</keyword>
<organism evidence="7 8">
    <name type="scientific">Kribbella koreensis</name>
    <dbReference type="NCBI Taxonomy" id="57909"/>
    <lineage>
        <taxon>Bacteria</taxon>
        <taxon>Bacillati</taxon>
        <taxon>Actinomycetota</taxon>
        <taxon>Actinomycetes</taxon>
        <taxon>Propionibacteriales</taxon>
        <taxon>Kribbellaceae</taxon>
        <taxon>Kribbella</taxon>
    </lineage>
</organism>
<dbReference type="RefSeq" id="WP_343967247.1">
    <property type="nucleotide sequence ID" value="NZ_BAAAHK010000004.1"/>
</dbReference>
<dbReference type="Proteomes" id="UP001500542">
    <property type="component" value="Unassembled WGS sequence"/>
</dbReference>
<evidence type="ECO:0000256" key="2">
    <source>
        <dbReference type="ARBA" id="ARBA00022759"/>
    </source>
</evidence>
<evidence type="ECO:0000313" key="7">
    <source>
        <dbReference type="EMBL" id="GAA0934207.1"/>
    </source>
</evidence>
<keyword evidence="1" id="KW-0540">Nuclease</keyword>
<dbReference type="InterPro" id="IPR011335">
    <property type="entry name" value="Restrct_endonuc-II-like"/>
</dbReference>
<evidence type="ECO:0000256" key="1">
    <source>
        <dbReference type="ARBA" id="ARBA00022722"/>
    </source>
</evidence>
<protein>
    <submittedName>
        <fullName evidence="7">Very short patch repair endonuclease</fullName>
    </submittedName>
</protein>
<evidence type="ECO:0000256" key="4">
    <source>
        <dbReference type="ARBA" id="ARBA00022801"/>
    </source>
</evidence>
<comment type="caution">
    <text evidence="7">The sequence shown here is derived from an EMBL/GenBank/DDBJ whole genome shotgun (WGS) entry which is preliminary data.</text>
</comment>
<comment type="similarity">
    <text evidence="6">Belongs to the Vsr family.</text>
</comment>
<keyword evidence="5" id="KW-0234">DNA repair</keyword>
<accession>A0ABN1PW42</accession>
<dbReference type="NCBIfam" id="TIGR00632">
    <property type="entry name" value="vsr"/>
    <property type="match status" value="1"/>
</dbReference>
<keyword evidence="2 7" id="KW-0255">Endonuclease</keyword>
<evidence type="ECO:0000313" key="8">
    <source>
        <dbReference type="Proteomes" id="UP001500542"/>
    </source>
</evidence>
<dbReference type="Pfam" id="PF03852">
    <property type="entry name" value="Vsr"/>
    <property type="match status" value="1"/>
</dbReference>
<sequence length="146" mass="16665">MPDFLTPAERSARMALVRGTSTKPELALRRHLQAAGLTGYRLNHRGAPGAPDIAYTRWKVAIFVDGAFWHGHPSRHPERLSTSWRAKIRRNQQRDAEVNALLDSSGWTVIRLWDFEVQRIPTECVDRVTSALAAAGRPLRHPRRRR</sequence>
<evidence type="ECO:0000256" key="6">
    <source>
        <dbReference type="ARBA" id="ARBA00029466"/>
    </source>
</evidence>
<proteinExistence type="inferred from homology"/>
<keyword evidence="8" id="KW-1185">Reference proteome</keyword>
<dbReference type="InterPro" id="IPR004603">
    <property type="entry name" value="DNA_mismatch_endonuc_vsr"/>
</dbReference>
<reference evidence="7 8" key="1">
    <citation type="journal article" date="2019" name="Int. J. Syst. Evol. Microbiol.">
        <title>The Global Catalogue of Microorganisms (GCM) 10K type strain sequencing project: providing services to taxonomists for standard genome sequencing and annotation.</title>
        <authorList>
            <consortium name="The Broad Institute Genomics Platform"/>
            <consortium name="The Broad Institute Genome Sequencing Center for Infectious Disease"/>
            <person name="Wu L."/>
            <person name="Ma J."/>
        </authorList>
    </citation>
    <scope>NUCLEOTIDE SEQUENCE [LARGE SCALE GENOMIC DNA]</scope>
    <source>
        <strain evidence="7 8">JCM 10977</strain>
    </source>
</reference>
<evidence type="ECO:0000256" key="3">
    <source>
        <dbReference type="ARBA" id="ARBA00022763"/>
    </source>
</evidence>
<keyword evidence="4" id="KW-0378">Hydrolase</keyword>
<name>A0ABN1PW42_9ACTN</name>
<dbReference type="EMBL" id="BAAAHK010000004">
    <property type="protein sequence ID" value="GAA0934207.1"/>
    <property type="molecule type" value="Genomic_DNA"/>
</dbReference>
<dbReference type="GO" id="GO:0004519">
    <property type="term" value="F:endonuclease activity"/>
    <property type="evidence" value="ECO:0007669"/>
    <property type="project" value="UniProtKB-KW"/>
</dbReference>
<dbReference type="SUPFAM" id="SSF52980">
    <property type="entry name" value="Restriction endonuclease-like"/>
    <property type="match status" value="1"/>
</dbReference>
<dbReference type="CDD" id="cd00221">
    <property type="entry name" value="Vsr"/>
    <property type="match status" value="1"/>
</dbReference>
<dbReference type="Gene3D" id="3.40.960.10">
    <property type="entry name" value="VSR Endonuclease"/>
    <property type="match status" value="1"/>
</dbReference>
<gene>
    <name evidence="7" type="ORF">GCM10009554_20020</name>
</gene>